<dbReference type="REBASE" id="298367">
    <property type="entry name" value="Mpn10119ORF666P"/>
</dbReference>
<dbReference type="AlphaFoldDB" id="A0AAX0SRI7"/>
<evidence type="ECO:0000313" key="2">
    <source>
        <dbReference type="EMBL" id="VEU57392.1"/>
    </source>
</evidence>
<name>A0AAX0SRI7_MYCPM</name>
<dbReference type="Gene3D" id="3.40.50.300">
    <property type="entry name" value="P-loop containing nucleotide triphosphate hydrolases"/>
    <property type="match status" value="2"/>
</dbReference>
<evidence type="ECO:0000259" key="1">
    <source>
        <dbReference type="Pfam" id="PF04851"/>
    </source>
</evidence>
<reference evidence="2 3" key="1">
    <citation type="submission" date="2019-01" db="EMBL/GenBank/DDBJ databases">
        <authorList>
            <consortium name="Pathogen Informatics"/>
        </authorList>
    </citation>
    <scope>NUCLEOTIDE SEQUENCE [LARGE SCALE GENOMIC DNA]</scope>
    <source>
        <strain evidence="2 3">NCTC10119</strain>
    </source>
</reference>
<dbReference type="Proteomes" id="UP000289557">
    <property type="component" value="Chromosome"/>
</dbReference>
<dbReference type="GO" id="GO:0016787">
    <property type="term" value="F:hydrolase activity"/>
    <property type="evidence" value="ECO:0007669"/>
    <property type="project" value="InterPro"/>
</dbReference>
<sequence length="858" mass="101856">MKFKLNFHEKINQKDCWQSLIDHKERSYSLDFVNNTEKELPLIYGYEVKDFENHGVKIGYTTCKPSEKIQSAIEERILSQEKEFRFLDENIEKIEEVKVIFWAIAINEKDESFKDYSLHSFIKEKNLLKESQAGGEWFIVDENKDKFEYLSQIFRQFRAPFLFKNKEIYTPRKEQAACVEVLERYFQANPENGRFLMNCKMRFGKCFTLYSYAQKNNINKILILTFVPAVEESWKDDLNHIEKNYKFYTDDDLQKSNFDLKNQNEPYVVFLSLQNVLGKQRIDGAKTDFDKERISKLQEIDFDLIVFDEYHYGANKKRTQIKVEKVNKKIDNPEQQDNQDDAEEELASTFKLKDIKSKFQFSYKQLVCLSGTPFSSLRNNEFSSKDQVFTYSYFDEQKAKSAENHPLKLGQYGIFPEMNIYCFELAEIFTAQEQEIFITPGKGKNKLPEISFRKLFQTENVSKESSKPVYRFVNENLVEKLIDSLIDKRKGFSHTPLSWENIDKHKHSLLILPTRVACFALANLLKNHWYFENNDFQIINMSESQFGNGKKALIELNKHLDEAKKTNKNTLTITVAKLTIGITVKEWSTVFFLKDLKGAESYFQTIFRIQTPYIKNCKNLKEICYVYDFNMYRCLEVTNEYSKQTQTDPKFSASWFQNLDKFLPIYLVRGDEIQKTDPEILQKYEYFIMDKRAFSTRWMDESNIIDIDVLCNVGQDEDAQKILKKILAHKKFKSSKKKREFEDVHLEKSPKSEAFSEGVRSGKDYAAEQGNVLEELENFWNFNQALEQKAKAEFQQKNFDDNEWNNYKKGFNFGVNKHFEDKVSIKKIVQNKIKDFKKRKGRTTSTFKKWKWLYFWWE</sequence>
<proteinExistence type="predicted"/>
<accession>A0AAX0SRI7</accession>
<dbReference type="InterPro" id="IPR006935">
    <property type="entry name" value="Helicase/UvrB_N"/>
</dbReference>
<feature type="domain" description="Helicase/UvrB N-terminal" evidence="1">
    <location>
        <begin position="170"/>
        <end position="330"/>
    </location>
</feature>
<dbReference type="GO" id="GO:0003677">
    <property type="term" value="F:DNA binding"/>
    <property type="evidence" value="ECO:0007669"/>
    <property type="project" value="InterPro"/>
</dbReference>
<dbReference type="SUPFAM" id="SSF52540">
    <property type="entry name" value="P-loop containing nucleoside triphosphate hydrolases"/>
    <property type="match status" value="1"/>
</dbReference>
<evidence type="ECO:0000313" key="3">
    <source>
        <dbReference type="Proteomes" id="UP000289557"/>
    </source>
</evidence>
<dbReference type="GO" id="GO:0005524">
    <property type="term" value="F:ATP binding"/>
    <property type="evidence" value="ECO:0007669"/>
    <property type="project" value="InterPro"/>
</dbReference>
<organism evidence="2 3">
    <name type="scientific">Mycoplasmoides pneumoniae</name>
    <name type="common">Mycoplasma pneumoniae</name>
    <dbReference type="NCBI Taxonomy" id="2104"/>
    <lineage>
        <taxon>Bacteria</taxon>
        <taxon>Bacillati</taxon>
        <taxon>Mycoplasmatota</taxon>
        <taxon>Mycoplasmoidales</taxon>
        <taxon>Mycoplasmoidaceae</taxon>
        <taxon>Mycoplasmoides</taxon>
    </lineage>
</organism>
<dbReference type="Pfam" id="PF04851">
    <property type="entry name" value="ResIII"/>
    <property type="match status" value="1"/>
</dbReference>
<gene>
    <name evidence="2" type="ORF">NCTC10119_00666</name>
</gene>
<protein>
    <recommendedName>
        <fullName evidence="1">Helicase/UvrB N-terminal domain-containing protein</fullName>
    </recommendedName>
</protein>
<dbReference type="InterPro" id="IPR027417">
    <property type="entry name" value="P-loop_NTPase"/>
</dbReference>
<dbReference type="EMBL" id="LR214945">
    <property type="protein sequence ID" value="VEU57392.1"/>
    <property type="molecule type" value="Genomic_DNA"/>
</dbReference>